<protein>
    <submittedName>
        <fullName evidence="1">Uncharacterized protein</fullName>
    </submittedName>
</protein>
<dbReference type="GO" id="GO:0051026">
    <property type="term" value="P:chiasma assembly"/>
    <property type="evidence" value="ECO:0007669"/>
    <property type="project" value="TreeGrafter"/>
</dbReference>
<name>A0A7J9JHA4_9ROSI</name>
<evidence type="ECO:0000313" key="2">
    <source>
        <dbReference type="Proteomes" id="UP000593575"/>
    </source>
</evidence>
<proteinExistence type="predicted"/>
<gene>
    <name evidence="1" type="ORF">Goarm_017551</name>
</gene>
<dbReference type="PANTHER" id="PTHR47384:SF2">
    <property type="entry name" value="E3 UBIQUITIN-PROTEIN LIGASE CCNB1IP1 HOMOLOG"/>
    <property type="match status" value="1"/>
</dbReference>
<dbReference type="InterPro" id="IPR055328">
    <property type="entry name" value="HEI10-like"/>
</dbReference>
<accession>A0A7J9JHA4</accession>
<evidence type="ECO:0000313" key="1">
    <source>
        <dbReference type="EMBL" id="MBA0833224.1"/>
    </source>
</evidence>
<sequence>MRCNACWRELEGRAVSTKCGHLLSNLGTFILSLMKPVDINPNDEWINMAMAGISPQICILQNIDLFFSSQLYDLFVLKPDCIRRCRATKIRGIH</sequence>
<dbReference type="Proteomes" id="UP000593575">
    <property type="component" value="Unassembled WGS sequence"/>
</dbReference>
<keyword evidence="2" id="KW-1185">Reference proteome</keyword>
<comment type="caution">
    <text evidence="1">The sequence shown here is derived from an EMBL/GenBank/DDBJ whole genome shotgun (WGS) entry which is preliminary data.</text>
</comment>
<dbReference type="EMBL" id="JABFAE010000007">
    <property type="protein sequence ID" value="MBA0833224.1"/>
    <property type="molecule type" value="Genomic_DNA"/>
</dbReference>
<dbReference type="PANTHER" id="PTHR47384">
    <property type="entry name" value="E3 UBIQUITIN-PROTEIN LIGASE CCNB1IP1 HOMOLOG"/>
    <property type="match status" value="1"/>
</dbReference>
<dbReference type="AlphaFoldDB" id="A0A7J9JHA4"/>
<organism evidence="1 2">
    <name type="scientific">Gossypium armourianum</name>
    <dbReference type="NCBI Taxonomy" id="34283"/>
    <lineage>
        <taxon>Eukaryota</taxon>
        <taxon>Viridiplantae</taxon>
        <taxon>Streptophyta</taxon>
        <taxon>Embryophyta</taxon>
        <taxon>Tracheophyta</taxon>
        <taxon>Spermatophyta</taxon>
        <taxon>Magnoliopsida</taxon>
        <taxon>eudicotyledons</taxon>
        <taxon>Gunneridae</taxon>
        <taxon>Pentapetalae</taxon>
        <taxon>rosids</taxon>
        <taxon>malvids</taxon>
        <taxon>Malvales</taxon>
        <taxon>Malvaceae</taxon>
        <taxon>Malvoideae</taxon>
        <taxon>Gossypium</taxon>
    </lineage>
</organism>
<reference evidence="1 2" key="1">
    <citation type="journal article" date="2019" name="Genome Biol. Evol.">
        <title>Insights into the evolution of the New World diploid cottons (Gossypium, subgenus Houzingenia) based on genome sequencing.</title>
        <authorList>
            <person name="Grover C.E."/>
            <person name="Arick M.A. 2nd"/>
            <person name="Thrash A."/>
            <person name="Conover J.L."/>
            <person name="Sanders W.S."/>
            <person name="Peterson D.G."/>
            <person name="Frelichowski J.E."/>
            <person name="Scheffler J.A."/>
            <person name="Scheffler B.E."/>
            <person name="Wendel J.F."/>
        </authorList>
    </citation>
    <scope>NUCLEOTIDE SEQUENCE [LARGE SCALE GENOMIC DNA]</scope>
    <source>
        <strain evidence="1">6</strain>
        <tissue evidence="1">Leaf</tissue>
    </source>
</reference>